<evidence type="ECO:0000256" key="2">
    <source>
        <dbReference type="ARBA" id="ARBA00010944"/>
    </source>
</evidence>
<comment type="caution">
    <text evidence="8">The sequence shown here is derived from an EMBL/GenBank/DDBJ whole genome shotgun (WGS) entry which is preliminary data.</text>
</comment>
<feature type="domain" description="RmlD-like substrate binding" evidence="7">
    <location>
        <begin position="1"/>
        <end position="285"/>
    </location>
</feature>
<comment type="pathway">
    <text evidence="1 6">Carbohydrate biosynthesis; dTDP-L-rhamnose biosynthesis.</text>
</comment>
<dbReference type="UniPathway" id="UPA00124"/>
<comment type="function">
    <text evidence="6">Catalyzes the reduction of dTDP-6-deoxy-L-lyxo-4-hexulose to yield dTDP-L-rhamnose.</text>
</comment>
<dbReference type="PANTHER" id="PTHR10491:SF4">
    <property type="entry name" value="METHIONINE ADENOSYLTRANSFERASE 2 SUBUNIT BETA"/>
    <property type="match status" value="1"/>
</dbReference>
<keyword evidence="6" id="KW-0521">NADP</keyword>
<dbReference type="PANTHER" id="PTHR10491">
    <property type="entry name" value="DTDP-4-DEHYDRORHAMNOSE REDUCTASE"/>
    <property type="match status" value="1"/>
</dbReference>
<name>A0A2G6MSS6_9BACT</name>
<gene>
    <name evidence="8" type="primary">rfbD</name>
    <name evidence="8" type="ORF">CSA25_02480</name>
</gene>
<evidence type="ECO:0000256" key="1">
    <source>
        <dbReference type="ARBA" id="ARBA00004781"/>
    </source>
</evidence>
<dbReference type="Pfam" id="PF04321">
    <property type="entry name" value="RmlD_sub_bind"/>
    <property type="match status" value="1"/>
</dbReference>
<dbReference type="EC" id="1.1.1.133" evidence="3 6"/>
<dbReference type="GO" id="GO:0005829">
    <property type="term" value="C:cytosol"/>
    <property type="evidence" value="ECO:0007669"/>
    <property type="project" value="TreeGrafter"/>
</dbReference>
<dbReference type="SUPFAM" id="SSF51735">
    <property type="entry name" value="NAD(P)-binding Rossmann-fold domains"/>
    <property type="match status" value="1"/>
</dbReference>
<dbReference type="InterPro" id="IPR036291">
    <property type="entry name" value="NAD(P)-bd_dom_sf"/>
</dbReference>
<reference evidence="8 9" key="1">
    <citation type="submission" date="2017-10" db="EMBL/GenBank/DDBJ databases">
        <title>Novel microbial diversity and functional potential in the marine mammal oral microbiome.</title>
        <authorList>
            <person name="Dudek N.K."/>
            <person name="Sun C.L."/>
            <person name="Burstein D."/>
            <person name="Kantor R.S."/>
            <person name="Aliaga Goltsman D.S."/>
            <person name="Bik E.M."/>
            <person name="Thomas B.C."/>
            <person name="Banfield J.F."/>
            <person name="Relman D.A."/>
        </authorList>
    </citation>
    <scope>NUCLEOTIDE SEQUENCE [LARGE SCALE GENOMIC DNA]</scope>
    <source>
        <strain evidence="8">DOLJORAL78_47_202</strain>
    </source>
</reference>
<dbReference type="InterPro" id="IPR029903">
    <property type="entry name" value="RmlD-like-bd"/>
</dbReference>
<evidence type="ECO:0000259" key="7">
    <source>
        <dbReference type="Pfam" id="PF04321"/>
    </source>
</evidence>
<keyword evidence="6" id="KW-0560">Oxidoreductase</keyword>
<accession>A0A2G6MSS6</accession>
<protein>
    <recommendedName>
        <fullName evidence="4 6">dTDP-4-dehydrorhamnose reductase</fullName>
        <ecNumber evidence="3 6">1.1.1.133</ecNumber>
    </recommendedName>
</protein>
<evidence type="ECO:0000256" key="6">
    <source>
        <dbReference type="RuleBase" id="RU364082"/>
    </source>
</evidence>
<dbReference type="InterPro" id="IPR005913">
    <property type="entry name" value="dTDP_dehydrorham_reduct"/>
</dbReference>
<proteinExistence type="inferred from homology"/>
<dbReference type="GO" id="GO:0019305">
    <property type="term" value="P:dTDP-rhamnose biosynthetic process"/>
    <property type="evidence" value="ECO:0007669"/>
    <property type="project" value="UniProtKB-UniPathway"/>
</dbReference>
<evidence type="ECO:0000256" key="4">
    <source>
        <dbReference type="ARBA" id="ARBA00017099"/>
    </source>
</evidence>
<comment type="similarity">
    <text evidence="2 6">Belongs to the dTDP-4-dehydrorhamnose reductase family.</text>
</comment>
<evidence type="ECO:0000256" key="3">
    <source>
        <dbReference type="ARBA" id="ARBA00012929"/>
    </source>
</evidence>
<evidence type="ECO:0000313" key="9">
    <source>
        <dbReference type="Proteomes" id="UP000231203"/>
    </source>
</evidence>
<evidence type="ECO:0000313" key="8">
    <source>
        <dbReference type="EMBL" id="PIE62990.1"/>
    </source>
</evidence>
<evidence type="ECO:0000256" key="5">
    <source>
        <dbReference type="ARBA" id="ARBA00048200"/>
    </source>
</evidence>
<sequence length="287" mass="31970">MKVLIIGSGGQLGWELLRTTPRGTDINAVDYPQVDFLKPDTIRDCIARHTPDWIINAAAYTAVDQAESDQENAYHINHEAVSVIARAAEAHHSRLAHISTDYIFSGRHYKPLQPDDPADPQSVYGMSKWKGETALLEVSAVKSLIIRTAWLYSAHGKNFVKTMLKLMTDGKPLNVIDEQVGTPTWAKGLAQAIWICIDKSISGTFHWTDAGAASWYDFAVAIQEEAITLDLLQTPVPITPVLSTQFPTPAQRPFYSILDKHSMWQATGITPVHWRVQLRAMLGELKE</sequence>
<dbReference type="EMBL" id="PDTI01000023">
    <property type="protein sequence ID" value="PIE62990.1"/>
    <property type="molecule type" value="Genomic_DNA"/>
</dbReference>
<dbReference type="Proteomes" id="UP000231203">
    <property type="component" value="Unassembled WGS sequence"/>
</dbReference>
<dbReference type="GO" id="GO:0008831">
    <property type="term" value="F:dTDP-4-dehydrorhamnose reductase activity"/>
    <property type="evidence" value="ECO:0007669"/>
    <property type="project" value="UniProtKB-EC"/>
</dbReference>
<dbReference type="Gene3D" id="3.90.25.10">
    <property type="entry name" value="UDP-galactose 4-epimerase, domain 1"/>
    <property type="match status" value="1"/>
</dbReference>
<dbReference type="AlphaFoldDB" id="A0A2G6MSS6"/>
<organism evidence="8 9">
    <name type="scientific">Desulfobacter postgatei</name>
    <dbReference type="NCBI Taxonomy" id="2293"/>
    <lineage>
        <taxon>Bacteria</taxon>
        <taxon>Pseudomonadati</taxon>
        <taxon>Thermodesulfobacteriota</taxon>
        <taxon>Desulfobacteria</taxon>
        <taxon>Desulfobacterales</taxon>
        <taxon>Desulfobacteraceae</taxon>
        <taxon>Desulfobacter</taxon>
    </lineage>
</organism>
<dbReference type="Gene3D" id="3.40.50.720">
    <property type="entry name" value="NAD(P)-binding Rossmann-like Domain"/>
    <property type="match status" value="1"/>
</dbReference>
<dbReference type="CDD" id="cd05254">
    <property type="entry name" value="dTDP_HR_like_SDR_e"/>
    <property type="match status" value="1"/>
</dbReference>
<dbReference type="NCBIfam" id="TIGR01214">
    <property type="entry name" value="rmlD"/>
    <property type="match status" value="1"/>
</dbReference>
<comment type="catalytic activity">
    <reaction evidence="5">
        <text>dTDP-beta-L-rhamnose + NADP(+) = dTDP-4-dehydro-beta-L-rhamnose + NADPH + H(+)</text>
        <dbReference type="Rhea" id="RHEA:21796"/>
        <dbReference type="ChEBI" id="CHEBI:15378"/>
        <dbReference type="ChEBI" id="CHEBI:57510"/>
        <dbReference type="ChEBI" id="CHEBI:57783"/>
        <dbReference type="ChEBI" id="CHEBI:58349"/>
        <dbReference type="ChEBI" id="CHEBI:62830"/>
        <dbReference type="EC" id="1.1.1.133"/>
    </reaction>
</comment>